<protein>
    <recommendedName>
        <fullName evidence="8">Pantothenate synthetase</fullName>
        <shortName evidence="8">PS</shortName>
        <ecNumber evidence="8">6.3.2.1</ecNumber>
    </recommendedName>
    <alternativeName>
        <fullName evidence="8">Pantoate--beta-alanine ligase</fullName>
    </alternativeName>
    <alternativeName>
        <fullName evidence="8">Pantoate-activating enzyme</fullName>
    </alternativeName>
</protein>
<accession>A0A128EFH5</accession>
<feature type="binding site" evidence="8">
    <location>
        <position position="58"/>
    </location>
    <ligand>
        <name>beta-alanine</name>
        <dbReference type="ChEBI" id="CHEBI:57966"/>
    </ligand>
</feature>
<dbReference type="Gene3D" id="3.40.50.620">
    <property type="entry name" value="HUPs"/>
    <property type="match status" value="1"/>
</dbReference>
<dbReference type="UniPathway" id="UPA00028">
    <property type="reaction ID" value="UER00005"/>
</dbReference>
<feature type="binding site" evidence="8">
    <location>
        <position position="58"/>
    </location>
    <ligand>
        <name>(R)-pantoate</name>
        <dbReference type="ChEBI" id="CHEBI:15980"/>
    </ligand>
</feature>
<feature type="binding site" evidence="8">
    <location>
        <begin position="27"/>
        <end position="34"/>
    </location>
    <ligand>
        <name>ATP</name>
        <dbReference type="ChEBI" id="CHEBI:30616"/>
    </ligand>
</feature>
<evidence type="ECO:0000256" key="4">
    <source>
        <dbReference type="ARBA" id="ARBA00022655"/>
    </source>
</evidence>
<organism evidence="9 10">
    <name type="scientific">Campylobacter geochelonis</name>
    <dbReference type="NCBI Taxonomy" id="1780362"/>
    <lineage>
        <taxon>Bacteria</taxon>
        <taxon>Pseudomonadati</taxon>
        <taxon>Campylobacterota</taxon>
        <taxon>Epsilonproteobacteria</taxon>
        <taxon>Campylobacterales</taxon>
        <taxon>Campylobacteraceae</taxon>
        <taxon>Campylobacter</taxon>
    </lineage>
</organism>
<dbReference type="AlphaFoldDB" id="A0A128EFH5"/>
<evidence type="ECO:0000256" key="2">
    <source>
        <dbReference type="ARBA" id="ARBA00009256"/>
    </source>
</evidence>
<dbReference type="InterPro" id="IPR042176">
    <property type="entry name" value="Pantoate_ligase_C"/>
</dbReference>
<dbReference type="InterPro" id="IPR004821">
    <property type="entry name" value="Cyt_trans-like"/>
</dbReference>
<feature type="active site" description="Proton donor" evidence="8">
    <location>
        <position position="34"/>
    </location>
</feature>
<feature type="binding site" evidence="8">
    <location>
        <position position="173"/>
    </location>
    <ligand>
        <name>ATP</name>
        <dbReference type="ChEBI" id="CHEBI:30616"/>
    </ligand>
</feature>
<keyword evidence="8" id="KW-0963">Cytoplasm</keyword>
<comment type="pathway">
    <text evidence="1 8">Cofactor biosynthesis; (R)-pantothenate biosynthesis; (R)-pantothenate from (R)-pantoate and beta-alanine: step 1/1.</text>
</comment>
<evidence type="ECO:0000313" key="10">
    <source>
        <dbReference type="Proteomes" id="UP000069632"/>
    </source>
</evidence>
<dbReference type="Gene3D" id="3.30.1300.10">
    <property type="entry name" value="Pantoate-beta-alanine ligase, C-terminal domain"/>
    <property type="match status" value="1"/>
</dbReference>
<feature type="binding site" evidence="8">
    <location>
        <begin position="181"/>
        <end position="184"/>
    </location>
    <ligand>
        <name>ATP</name>
        <dbReference type="ChEBI" id="CHEBI:30616"/>
    </ligand>
</feature>
<dbReference type="GO" id="GO:0004592">
    <property type="term" value="F:pantoate-beta-alanine ligase activity"/>
    <property type="evidence" value="ECO:0007669"/>
    <property type="project" value="UniProtKB-UniRule"/>
</dbReference>
<dbReference type="EMBL" id="FIZP01000003">
    <property type="protein sequence ID" value="CZE47327.1"/>
    <property type="molecule type" value="Genomic_DNA"/>
</dbReference>
<evidence type="ECO:0000256" key="3">
    <source>
        <dbReference type="ARBA" id="ARBA00022598"/>
    </source>
</evidence>
<dbReference type="PANTHER" id="PTHR21299">
    <property type="entry name" value="CYTIDYLATE KINASE/PANTOATE-BETA-ALANINE LIGASE"/>
    <property type="match status" value="1"/>
</dbReference>
<dbReference type="NCBIfam" id="TIGR00125">
    <property type="entry name" value="cyt_tran_rel"/>
    <property type="match status" value="1"/>
</dbReference>
<gene>
    <name evidence="8 9" type="primary">panC</name>
    <name evidence="9" type="ORF">ERS672216_00824</name>
</gene>
<reference evidence="9 10" key="1">
    <citation type="submission" date="2016-02" db="EMBL/GenBank/DDBJ databases">
        <authorList>
            <consortium name="Pathogen Informatics"/>
        </authorList>
    </citation>
    <scope>NUCLEOTIDE SEQUENCE [LARGE SCALE GENOMIC DNA]</scope>
    <source>
        <strain evidence="9 10">RC20</strain>
    </source>
</reference>
<comment type="function">
    <text evidence="8">Catalyzes the condensation of pantoate with beta-alanine in an ATP-dependent reaction via a pantoyl-adenylate intermediate.</text>
</comment>
<keyword evidence="5 8" id="KW-0547">Nucleotide-binding</keyword>
<comment type="subunit">
    <text evidence="8">Homodimer.</text>
</comment>
<evidence type="ECO:0000256" key="7">
    <source>
        <dbReference type="ARBA" id="ARBA00048258"/>
    </source>
</evidence>
<proteinExistence type="inferred from homology"/>
<dbReference type="CDD" id="cd00560">
    <property type="entry name" value="PanC"/>
    <property type="match status" value="1"/>
</dbReference>
<dbReference type="SUPFAM" id="SSF52374">
    <property type="entry name" value="Nucleotidylyl transferase"/>
    <property type="match status" value="1"/>
</dbReference>
<dbReference type="Proteomes" id="UP000069632">
    <property type="component" value="Unassembled WGS sequence"/>
</dbReference>
<evidence type="ECO:0000313" key="9">
    <source>
        <dbReference type="EMBL" id="CZE47327.1"/>
    </source>
</evidence>
<dbReference type="GO" id="GO:0005524">
    <property type="term" value="F:ATP binding"/>
    <property type="evidence" value="ECO:0007669"/>
    <property type="project" value="UniProtKB-KW"/>
</dbReference>
<comment type="miscellaneous">
    <text evidence="8">The reaction proceeds by a bi uni uni bi ping pong mechanism.</text>
</comment>
<dbReference type="HAMAP" id="MF_00158">
    <property type="entry name" value="PanC"/>
    <property type="match status" value="1"/>
</dbReference>
<dbReference type="GO" id="GO:0015940">
    <property type="term" value="P:pantothenate biosynthetic process"/>
    <property type="evidence" value="ECO:0007669"/>
    <property type="project" value="UniProtKB-UniRule"/>
</dbReference>
<dbReference type="EC" id="6.3.2.1" evidence="8"/>
<dbReference type="RefSeq" id="WP_075540133.1">
    <property type="nucleotide sequence ID" value="NZ_CP053844.1"/>
</dbReference>
<evidence type="ECO:0000256" key="6">
    <source>
        <dbReference type="ARBA" id="ARBA00022840"/>
    </source>
</evidence>
<evidence type="ECO:0000256" key="8">
    <source>
        <dbReference type="HAMAP-Rule" id="MF_00158"/>
    </source>
</evidence>
<evidence type="ECO:0000256" key="1">
    <source>
        <dbReference type="ARBA" id="ARBA00004990"/>
    </source>
</evidence>
<dbReference type="InterPro" id="IPR003721">
    <property type="entry name" value="Pantoate_ligase"/>
</dbReference>
<feature type="binding site" evidence="8">
    <location>
        <position position="150"/>
    </location>
    <ligand>
        <name>(R)-pantoate</name>
        <dbReference type="ChEBI" id="CHEBI:15980"/>
    </ligand>
</feature>
<keyword evidence="4 8" id="KW-0566">Pantothenate biosynthesis</keyword>
<dbReference type="Pfam" id="PF02569">
    <property type="entry name" value="Pantoate_ligase"/>
    <property type="match status" value="1"/>
</dbReference>
<keyword evidence="10" id="KW-1185">Reference proteome</keyword>
<dbReference type="OrthoDB" id="9773087at2"/>
<dbReference type="PANTHER" id="PTHR21299:SF1">
    <property type="entry name" value="PANTOATE--BETA-ALANINE LIGASE"/>
    <property type="match status" value="1"/>
</dbReference>
<evidence type="ECO:0000256" key="5">
    <source>
        <dbReference type="ARBA" id="ARBA00022741"/>
    </source>
</evidence>
<keyword evidence="3 8" id="KW-0436">Ligase</keyword>
<comment type="similarity">
    <text evidence="2 8">Belongs to the pantothenate synthetase family.</text>
</comment>
<dbReference type="InterPro" id="IPR014729">
    <property type="entry name" value="Rossmann-like_a/b/a_fold"/>
</dbReference>
<feature type="binding site" evidence="8">
    <location>
        <begin position="144"/>
        <end position="147"/>
    </location>
    <ligand>
        <name>ATP</name>
        <dbReference type="ChEBI" id="CHEBI:30616"/>
    </ligand>
</feature>
<dbReference type="NCBIfam" id="TIGR00018">
    <property type="entry name" value="panC"/>
    <property type="match status" value="1"/>
</dbReference>
<dbReference type="GO" id="GO:0005829">
    <property type="term" value="C:cytosol"/>
    <property type="evidence" value="ECO:0007669"/>
    <property type="project" value="TreeGrafter"/>
</dbReference>
<sequence length="273" mass="30762">MQVITTICELKEHLKTLQGSIGLVPTMGALHKGHISLIEKSVKENDFTVVSVFVNPTQFLPNEDLDKYPRNEEGDKKVCELCKVDVLFMPLAKEMYFEDEPLIKAPAKIASILEGATRPGHFDGVLRVLNKFFNIVRPTRAYFGKKDAQQVAIVKNIVKTFFMPLEIVPCDIIREADGLALSSRNVYLDEEQKLSALKLSRSLLKAGNLIKSGEMDSNAIKLEMKKILEPLKVDYVAIVDREFREVSKVELENTIILVAAYVGNTRLIDNIWV</sequence>
<comment type="subcellular location">
    <subcellularLocation>
        <location evidence="8">Cytoplasm</location>
    </subcellularLocation>
</comment>
<comment type="catalytic activity">
    <reaction evidence="7 8">
        <text>(R)-pantoate + beta-alanine + ATP = (R)-pantothenate + AMP + diphosphate + H(+)</text>
        <dbReference type="Rhea" id="RHEA:10912"/>
        <dbReference type="ChEBI" id="CHEBI:15378"/>
        <dbReference type="ChEBI" id="CHEBI:15980"/>
        <dbReference type="ChEBI" id="CHEBI:29032"/>
        <dbReference type="ChEBI" id="CHEBI:30616"/>
        <dbReference type="ChEBI" id="CHEBI:33019"/>
        <dbReference type="ChEBI" id="CHEBI:57966"/>
        <dbReference type="ChEBI" id="CHEBI:456215"/>
        <dbReference type="EC" id="6.3.2.1"/>
    </reaction>
</comment>
<keyword evidence="6 8" id="KW-0067">ATP-binding</keyword>
<name>A0A128EFH5_9BACT</name>